<dbReference type="Proteomes" id="UP000734854">
    <property type="component" value="Unassembled WGS sequence"/>
</dbReference>
<gene>
    <name evidence="1" type="ORF">ZIOFF_008296</name>
</gene>
<dbReference type="AlphaFoldDB" id="A0A8J5I390"/>
<name>A0A8J5I390_ZINOF</name>
<evidence type="ECO:0000313" key="2">
    <source>
        <dbReference type="Proteomes" id="UP000734854"/>
    </source>
</evidence>
<proteinExistence type="predicted"/>
<comment type="caution">
    <text evidence="1">The sequence shown here is derived from an EMBL/GenBank/DDBJ whole genome shotgun (WGS) entry which is preliminary data.</text>
</comment>
<organism evidence="1 2">
    <name type="scientific">Zingiber officinale</name>
    <name type="common">Ginger</name>
    <name type="synonym">Amomum zingiber</name>
    <dbReference type="NCBI Taxonomy" id="94328"/>
    <lineage>
        <taxon>Eukaryota</taxon>
        <taxon>Viridiplantae</taxon>
        <taxon>Streptophyta</taxon>
        <taxon>Embryophyta</taxon>
        <taxon>Tracheophyta</taxon>
        <taxon>Spermatophyta</taxon>
        <taxon>Magnoliopsida</taxon>
        <taxon>Liliopsida</taxon>
        <taxon>Zingiberales</taxon>
        <taxon>Zingiberaceae</taxon>
        <taxon>Zingiber</taxon>
    </lineage>
</organism>
<dbReference type="EMBL" id="JACMSC010000002">
    <property type="protein sequence ID" value="KAG6534410.1"/>
    <property type="molecule type" value="Genomic_DNA"/>
</dbReference>
<dbReference type="PANTHER" id="PTHR34543:SF1">
    <property type="entry name" value="PROTEIN ABA DEFICIENT 4, CHLOROPLASTIC"/>
    <property type="match status" value="1"/>
</dbReference>
<protein>
    <submittedName>
        <fullName evidence="1">Uncharacterized protein</fullName>
    </submittedName>
</protein>
<accession>A0A8J5I390</accession>
<dbReference type="PANTHER" id="PTHR34543">
    <property type="entry name" value="PROTEIN ABA DEFICIENT 4, CHLOROPLASTIC"/>
    <property type="match status" value="1"/>
</dbReference>
<keyword evidence="2" id="KW-1185">Reference proteome</keyword>
<evidence type="ECO:0000313" key="1">
    <source>
        <dbReference type="EMBL" id="KAG6534410.1"/>
    </source>
</evidence>
<reference evidence="1 2" key="1">
    <citation type="submission" date="2020-08" db="EMBL/GenBank/DDBJ databases">
        <title>Plant Genome Project.</title>
        <authorList>
            <person name="Zhang R.-G."/>
        </authorList>
    </citation>
    <scope>NUCLEOTIDE SEQUENCE [LARGE SCALE GENOMIC DNA]</scope>
    <source>
        <tissue evidence="1">Rhizome</tissue>
    </source>
</reference>
<sequence length="138" mass="14670">MSLILVSCSAALLPSRAPSLRQALSPRNCLSIERRSAGTSANSGSHSGVDLRTGHQGGWSFVGGSRIPYQPKASGFARRKTVFRPTASWLTSAQIASHAFTWGTVSVLPFYTLMVVAPNAAIVSNILHRFSENDLAGV</sequence>